<reference evidence="2" key="1">
    <citation type="submission" date="2023-03" db="EMBL/GenBank/DDBJ databases">
        <title>Massive genome expansion in bonnet fungi (Mycena s.s.) driven by repeated elements and novel gene families across ecological guilds.</title>
        <authorList>
            <consortium name="Lawrence Berkeley National Laboratory"/>
            <person name="Harder C.B."/>
            <person name="Miyauchi S."/>
            <person name="Viragh M."/>
            <person name="Kuo A."/>
            <person name="Thoen E."/>
            <person name="Andreopoulos B."/>
            <person name="Lu D."/>
            <person name="Skrede I."/>
            <person name="Drula E."/>
            <person name="Henrissat B."/>
            <person name="Morin E."/>
            <person name="Kohler A."/>
            <person name="Barry K."/>
            <person name="LaButti K."/>
            <person name="Morin E."/>
            <person name="Salamov A."/>
            <person name="Lipzen A."/>
            <person name="Mereny Z."/>
            <person name="Hegedus B."/>
            <person name="Baldrian P."/>
            <person name="Stursova M."/>
            <person name="Weitz H."/>
            <person name="Taylor A."/>
            <person name="Grigoriev I.V."/>
            <person name="Nagy L.G."/>
            <person name="Martin F."/>
            <person name="Kauserud H."/>
        </authorList>
    </citation>
    <scope>NUCLEOTIDE SEQUENCE</scope>
    <source>
        <strain evidence="2">9144</strain>
    </source>
</reference>
<dbReference type="Proteomes" id="UP001219525">
    <property type="component" value="Unassembled WGS sequence"/>
</dbReference>
<feature type="compositionally biased region" description="Low complexity" evidence="1">
    <location>
        <begin position="617"/>
        <end position="634"/>
    </location>
</feature>
<dbReference type="EMBL" id="JARJCW010000008">
    <property type="protein sequence ID" value="KAJ7221580.1"/>
    <property type="molecule type" value="Genomic_DNA"/>
</dbReference>
<comment type="caution">
    <text evidence="2">The sequence shown here is derived from an EMBL/GenBank/DDBJ whole genome shotgun (WGS) entry which is preliminary data.</text>
</comment>
<feature type="region of interest" description="Disordered" evidence="1">
    <location>
        <begin position="175"/>
        <end position="197"/>
    </location>
</feature>
<feature type="compositionally biased region" description="Low complexity" evidence="1">
    <location>
        <begin position="464"/>
        <end position="483"/>
    </location>
</feature>
<evidence type="ECO:0000256" key="1">
    <source>
        <dbReference type="SAM" id="MobiDB-lite"/>
    </source>
</evidence>
<feature type="compositionally biased region" description="Polar residues" evidence="1">
    <location>
        <begin position="274"/>
        <end position="287"/>
    </location>
</feature>
<feature type="region of interest" description="Disordered" evidence="1">
    <location>
        <begin position="449"/>
        <end position="491"/>
    </location>
</feature>
<name>A0AAD6VTJ1_9AGAR</name>
<accession>A0AAD6VTJ1</accession>
<feature type="region of interest" description="Disordered" evidence="1">
    <location>
        <begin position="615"/>
        <end position="636"/>
    </location>
</feature>
<gene>
    <name evidence="2" type="ORF">GGX14DRAFT_430232</name>
</gene>
<proteinExistence type="predicted"/>
<feature type="region of interest" description="Disordered" evidence="1">
    <location>
        <begin position="120"/>
        <end position="146"/>
    </location>
</feature>
<feature type="region of interest" description="Disordered" evidence="1">
    <location>
        <begin position="263"/>
        <end position="296"/>
    </location>
</feature>
<feature type="compositionally biased region" description="Acidic residues" evidence="1">
    <location>
        <begin position="175"/>
        <end position="187"/>
    </location>
</feature>
<evidence type="ECO:0000313" key="3">
    <source>
        <dbReference type="Proteomes" id="UP001219525"/>
    </source>
</evidence>
<feature type="compositionally biased region" description="Polar residues" evidence="1">
    <location>
        <begin position="134"/>
        <end position="146"/>
    </location>
</feature>
<protein>
    <submittedName>
        <fullName evidence="2">Uncharacterized protein</fullName>
    </submittedName>
</protein>
<feature type="compositionally biased region" description="Acidic residues" evidence="1">
    <location>
        <begin position="263"/>
        <end position="272"/>
    </location>
</feature>
<evidence type="ECO:0000313" key="2">
    <source>
        <dbReference type="EMBL" id="KAJ7221580.1"/>
    </source>
</evidence>
<feature type="region of interest" description="Disordered" evidence="1">
    <location>
        <begin position="367"/>
        <end position="393"/>
    </location>
</feature>
<organism evidence="2 3">
    <name type="scientific">Mycena pura</name>
    <dbReference type="NCBI Taxonomy" id="153505"/>
    <lineage>
        <taxon>Eukaryota</taxon>
        <taxon>Fungi</taxon>
        <taxon>Dikarya</taxon>
        <taxon>Basidiomycota</taxon>
        <taxon>Agaricomycotina</taxon>
        <taxon>Agaricomycetes</taxon>
        <taxon>Agaricomycetidae</taxon>
        <taxon>Agaricales</taxon>
        <taxon>Marasmiineae</taxon>
        <taxon>Mycenaceae</taxon>
        <taxon>Mycena</taxon>
    </lineage>
</organism>
<feature type="compositionally biased region" description="Basic and acidic residues" evidence="1">
    <location>
        <begin position="120"/>
        <end position="132"/>
    </location>
</feature>
<dbReference type="AlphaFoldDB" id="A0AAD6VTJ1"/>
<feature type="compositionally biased region" description="Polar residues" evidence="1">
    <location>
        <begin position="449"/>
        <end position="462"/>
    </location>
</feature>
<feature type="non-terminal residue" evidence="2">
    <location>
        <position position="1"/>
    </location>
</feature>
<keyword evidence="3" id="KW-1185">Reference proteome</keyword>
<sequence>MTAAPPTPVVRRRVHRLTLSPYMRFKTDFRVSTPKTGASSSVKSTKNLSFRRAITIERRSDDEASTATSYARTHFTDDDVSLALTDGSSRFSQLPSVSKSAVPTTIPFIPVEKTELVEDSAHMGDSNDDRDASCSPSPLSSTTRAWLSASSSGPRWITNYRMVPLETVEECELEEDEECEWEEDDPDGCPPISSSPRLSSDPLFLTLDSTSSPHTENDADFSGAHILDAETSSNKEAALDPDDFVSKLHVRLASLARRCDLDEMTPSDELGDDQSPSVTPDFPTSGTPKYDTFGPLVFQSQSSSSSSSSSRAVESCTCTACRSSESSTRSESIASVSSLTGYDADLDSSPSSQPLPPSCATTVASQFRSSNSTTTTPTQKLHNASTSAAKRSYSSIDEEESCSTSYKKSKSSFLSLSFASRSMVRAPSGTARLSCVPASLRKSLSLRSDVSTSNLVTKSDPNLSRVASQESCSSSSENLVPTLPNTPHPTLPNTPHPIDAITGWKPPRAISFDVPIIAPPSEHAARLPSTEEASAKLRIGNFLVREGRCRAADKLDEMTVAAVASTSNADPRGEEAERAAERVMWEHTLGLAKMRGEVVEWLLHVVPRKSMYSPEISTASGTSLSRSSSFSSSSEDIPDLVDQLLTSPETRFHAAYMFLRYFYLLMGDGAERKRIESMQQSAVAAENDEPYDSSIPPDGWHLVVWDCCVACLAISVKMHRDVLAPLGPVMSWEFEYLAPHNMLFEDLEIAQRDILSAFAYHVGETPQPILDELWIALPSLRQLLQFKGGWNYTQKEVWRRLFDAISEPDVLKFSISLVTVAALVEALVATLVAKEEYDTPLNCSMTLRRLSKYGPDLQTLRQKLNMKTENEIEGVVQDIQAIVGISDVLLFL</sequence>